<dbReference type="EMBL" id="CAJJDN010000325">
    <property type="protein sequence ID" value="CAD8130755.1"/>
    <property type="molecule type" value="Genomic_DNA"/>
</dbReference>
<keyword evidence="1" id="KW-0723">Serine/threonine-protein kinase</keyword>
<sequence length="223" mass="26749">MIKKQPIKQATRMQTQANDQQEIVTQTKLASIQNTLQIKLSVMEHLGWFIDIRHEIASATISQTNEKVAIKKVFQDSCLQEIIKILGTPTIEQVKQMNPMHKEFKFPQIRNHSWSKVFQKFKPDPLFVDLISKIMLDQDPQKHCLILFSMKQDMKSLEFQKYNYDQGFGNLMKIFSRVKLWNRHHFQWQYMLNSICFWQFMVLKYWRFKIQQSIDSINGRFQN</sequence>
<proteinExistence type="predicted"/>
<keyword evidence="5" id="KW-0067">ATP-binding</keyword>
<dbReference type="AlphaFoldDB" id="A0A8S1RUS3"/>
<dbReference type="Proteomes" id="UP000692954">
    <property type="component" value="Unassembled WGS sequence"/>
</dbReference>
<dbReference type="GO" id="GO:0030154">
    <property type="term" value="P:cell differentiation"/>
    <property type="evidence" value="ECO:0007669"/>
    <property type="project" value="TreeGrafter"/>
</dbReference>
<reference evidence="6" key="1">
    <citation type="submission" date="2021-01" db="EMBL/GenBank/DDBJ databases">
        <authorList>
            <consortium name="Genoscope - CEA"/>
            <person name="William W."/>
        </authorList>
    </citation>
    <scope>NUCLEOTIDE SEQUENCE</scope>
</reference>
<accession>A0A8S1RUS3</accession>
<evidence type="ECO:0000313" key="7">
    <source>
        <dbReference type="Proteomes" id="UP000692954"/>
    </source>
</evidence>
<dbReference type="OrthoDB" id="272141at2759"/>
<evidence type="ECO:0000256" key="4">
    <source>
        <dbReference type="ARBA" id="ARBA00022777"/>
    </source>
</evidence>
<dbReference type="GO" id="GO:0005737">
    <property type="term" value="C:cytoplasm"/>
    <property type="evidence" value="ECO:0007669"/>
    <property type="project" value="TreeGrafter"/>
</dbReference>
<keyword evidence="3" id="KW-0547">Nucleotide-binding</keyword>
<name>A0A8S1RUS3_9CILI</name>
<organism evidence="6 7">
    <name type="scientific">Paramecium sonneborni</name>
    <dbReference type="NCBI Taxonomy" id="65129"/>
    <lineage>
        <taxon>Eukaryota</taxon>
        <taxon>Sar</taxon>
        <taxon>Alveolata</taxon>
        <taxon>Ciliophora</taxon>
        <taxon>Intramacronucleata</taxon>
        <taxon>Oligohymenophorea</taxon>
        <taxon>Peniculida</taxon>
        <taxon>Parameciidae</taxon>
        <taxon>Paramecium</taxon>
    </lineage>
</organism>
<dbReference type="PANTHER" id="PTHR24057">
    <property type="entry name" value="GLYCOGEN SYNTHASE KINASE-3 ALPHA"/>
    <property type="match status" value="1"/>
</dbReference>
<keyword evidence="4" id="KW-0418">Kinase</keyword>
<evidence type="ECO:0000313" key="6">
    <source>
        <dbReference type="EMBL" id="CAD8130755.1"/>
    </source>
</evidence>
<dbReference type="PANTHER" id="PTHR24057:SF0">
    <property type="entry name" value="PROTEIN KINASE SHAGGY-RELATED"/>
    <property type="match status" value="1"/>
</dbReference>
<dbReference type="InterPro" id="IPR050591">
    <property type="entry name" value="GSK-3"/>
</dbReference>
<evidence type="ECO:0000256" key="1">
    <source>
        <dbReference type="ARBA" id="ARBA00022527"/>
    </source>
</evidence>
<keyword evidence="2" id="KW-0808">Transferase</keyword>
<evidence type="ECO:0000256" key="3">
    <source>
        <dbReference type="ARBA" id="ARBA00022741"/>
    </source>
</evidence>
<dbReference type="GO" id="GO:0004674">
    <property type="term" value="F:protein serine/threonine kinase activity"/>
    <property type="evidence" value="ECO:0007669"/>
    <property type="project" value="UniProtKB-KW"/>
</dbReference>
<evidence type="ECO:0000256" key="2">
    <source>
        <dbReference type="ARBA" id="ARBA00022679"/>
    </source>
</evidence>
<gene>
    <name evidence="6" type="ORF">PSON_ATCC_30995.1.T3250004</name>
</gene>
<comment type="caution">
    <text evidence="6">The sequence shown here is derived from an EMBL/GenBank/DDBJ whole genome shotgun (WGS) entry which is preliminary data.</text>
</comment>
<protein>
    <submittedName>
        <fullName evidence="6">Uncharacterized protein</fullName>
    </submittedName>
</protein>
<dbReference type="GO" id="GO:0005524">
    <property type="term" value="F:ATP binding"/>
    <property type="evidence" value="ECO:0007669"/>
    <property type="project" value="UniProtKB-KW"/>
</dbReference>
<dbReference type="GO" id="GO:0005634">
    <property type="term" value="C:nucleus"/>
    <property type="evidence" value="ECO:0007669"/>
    <property type="project" value="TreeGrafter"/>
</dbReference>
<evidence type="ECO:0000256" key="5">
    <source>
        <dbReference type="ARBA" id="ARBA00022840"/>
    </source>
</evidence>
<keyword evidence="7" id="KW-1185">Reference proteome</keyword>
<dbReference type="GO" id="GO:0007165">
    <property type="term" value="P:signal transduction"/>
    <property type="evidence" value="ECO:0007669"/>
    <property type="project" value="TreeGrafter"/>
</dbReference>